<dbReference type="EMBL" id="SMTG01000002">
    <property type="protein sequence ID" value="TDK33244.1"/>
    <property type="molecule type" value="Genomic_DNA"/>
</dbReference>
<sequence length="434" mass="46745">MFQRATRLSVRLVERYLPDAYVFVLIFTALAAIAALAIEQTSPLDLVRYWGTGFWELLGFSMQMLLVLVTGFILAKTPPVKRGLTWLASRCRTPKNAIVMVTLVALAANWINWGFGLVIGALFAREVARHVRVDYRLLVASAYSGFIIWHGGLSGSIPLTIATEGHFMQDAIGLVPTSETIFAPFNLLIIALLVIVIPLINRAMTPSDQDAVLFTPPEDPEPPVLDTDASPAERLEHGWILSVAVGVAGLVFLADHFIGGGSLNLNIVNYGFLMLGIVLHRTPARLLAALQEAIKGGAGIVIQFPFYAGIMAILVGSGLATTMSEWFVSFATTGSLPFWTFLSAGLINMFVPSGGGQWAVQAPVMIPAAQALGADLPRVAMAVAWGDAWTSMLQPFFALPLLAIAGLKIKDIMGYCLMLLFASGVLIGLVFLFV</sequence>
<gene>
    <name evidence="2" type="ORF">E2F49_04210</name>
</gene>
<keyword evidence="3" id="KW-1185">Reference proteome</keyword>
<feature type="transmembrane region" description="Helical" evidence="1">
    <location>
        <begin position="326"/>
        <end position="351"/>
    </location>
</feature>
<evidence type="ECO:0000313" key="2">
    <source>
        <dbReference type="EMBL" id="TDK33244.1"/>
    </source>
</evidence>
<dbReference type="GO" id="GO:0005886">
    <property type="term" value="C:plasma membrane"/>
    <property type="evidence" value="ECO:0007669"/>
    <property type="project" value="TreeGrafter"/>
</dbReference>
<feature type="transmembrane region" description="Helical" evidence="1">
    <location>
        <begin position="414"/>
        <end position="433"/>
    </location>
</feature>
<feature type="transmembrane region" description="Helical" evidence="1">
    <location>
        <begin position="181"/>
        <end position="200"/>
    </location>
</feature>
<keyword evidence="1" id="KW-1133">Transmembrane helix</keyword>
<keyword evidence="1" id="KW-0812">Transmembrane</keyword>
<feature type="transmembrane region" description="Helical" evidence="1">
    <location>
        <begin position="239"/>
        <end position="258"/>
    </location>
</feature>
<protein>
    <submittedName>
        <fullName evidence="2">Short-chain fatty acid transporter</fullName>
    </submittedName>
</protein>
<dbReference type="RefSeq" id="WP_133392738.1">
    <property type="nucleotide sequence ID" value="NZ_SMTG01000002.1"/>
</dbReference>
<dbReference type="PANTHER" id="PTHR41983:SF2">
    <property type="entry name" value="SHORT-CHAIN FATTY ACID TRANSPORTER-RELATED"/>
    <property type="match status" value="1"/>
</dbReference>
<feature type="transmembrane region" description="Helical" evidence="1">
    <location>
        <begin position="20"/>
        <end position="38"/>
    </location>
</feature>
<comment type="caution">
    <text evidence="2">The sequence shown here is derived from an EMBL/GenBank/DDBJ whole genome shotgun (WGS) entry which is preliminary data.</text>
</comment>
<proteinExistence type="predicted"/>
<dbReference type="Proteomes" id="UP000295543">
    <property type="component" value="Unassembled WGS sequence"/>
</dbReference>
<feature type="transmembrane region" description="Helical" evidence="1">
    <location>
        <begin position="388"/>
        <end position="407"/>
    </location>
</feature>
<feature type="transmembrane region" description="Helical" evidence="1">
    <location>
        <begin position="135"/>
        <end position="161"/>
    </location>
</feature>
<feature type="transmembrane region" description="Helical" evidence="1">
    <location>
        <begin position="270"/>
        <end position="288"/>
    </location>
</feature>
<dbReference type="Pfam" id="PF02667">
    <property type="entry name" value="SCFA_trans"/>
    <property type="match status" value="1"/>
</dbReference>
<organism evidence="2 3">
    <name type="scientific">Luteimonas terrae</name>
    <dbReference type="NCBI Taxonomy" id="1530191"/>
    <lineage>
        <taxon>Bacteria</taxon>
        <taxon>Pseudomonadati</taxon>
        <taxon>Pseudomonadota</taxon>
        <taxon>Gammaproteobacteria</taxon>
        <taxon>Lysobacterales</taxon>
        <taxon>Lysobacteraceae</taxon>
        <taxon>Luteimonas</taxon>
    </lineage>
</organism>
<dbReference type="AlphaFoldDB" id="A0A4R5UD91"/>
<evidence type="ECO:0000313" key="3">
    <source>
        <dbReference type="Proteomes" id="UP000295543"/>
    </source>
</evidence>
<accession>A0A4R5UD91</accession>
<dbReference type="PANTHER" id="PTHR41983">
    <property type="entry name" value="SHORT-CHAIN FATTY ACID TRANSPORTER-RELATED"/>
    <property type="match status" value="1"/>
</dbReference>
<feature type="transmembrane region" description="Helical" evidence="1">
    <location>
        <begin position="58"/>
        <end position="77"/>
    </location>
</feature>
<evidence type="ECO:0000256" key="1">
    <source>
        <dbReference type="SAM" id="Phobius"/>
    </source>
</evidence>
<dbReference type="InterPro" id="IPR006160">
    <property type="entry name" value="SCFA_transpt_AtoE"/>
</dbReference>
<feature type="transmembrane region" description="Helical" evidence="1">
    <location>
        <begin position="97"/>
        <end position="123"/>
    </location>
</feature>
<dbReference type="OrthoDB" id="9342495at2"/>
<reference evidence="2 3" key="1">
    <citation type="submission" date="2019-03" db="EMBL/GenBank/DDBJ databases">
        <title>Luteimonas zhaokaii sp.nov., isolated from the rectal contents of Plateau pika in Yushu, Qinghai Province, China.</title>
        <authorList>
            <person name="Zhang G."/>
        </authorList>
    </citation>
    <scope>NUCLEOTIDE SEQUENCE [LARGE SCALE GENOMIC DNA]</scope>
    <source>
        <strain evidence="2 3">THG-MD21</strain>
    </source>
</reference>
<keyword evidence="1" id="KW-0472">Membrane</keyword>
<feature type="transmembrane region" description="Helical" evidence="1">
    <location>
        <begin position="300"/>
        <end position="320"/>
    </location>
</feature>
<name>A0A4R5UD91_9GAMM</name>